<reference evidence="2 3" key="1">
    <citation type="journal article" date="2021" name="Commun. Biol.">
        <title>The genome of Shorea leprosula (Dipterocarpaceae) highlights the ecological relevance of drought in aseasonal tropical rainforests.</title>
        <authorList>
            <person name="Ng K.K.S."/>
            <person name="Kobayashi M.J."/>
            <person name="Fawcett J.A."/>
            <person name="Hatakeyama M."/>
            <person name="Paape T."/>
            <person name="Ng C.H."/>
            <person name="Ang C.C."/>
            <person name="Tnah L.H."/>
            <person name="Lee C.T."/>
            <person name="Nishiyama T."/>
            <person name="Sese J."/>
            <person name="O'Brien M.J."/>
            <person name="Copetti D."/>
            <person name="Mohd Noor M.I."/>
            <person name="Ong R.C."/>
            <person name="Putra M."/>
            <person name="Sireger I.Z."/>
            <person name="Indrioko S."/>
            <person name="Kosugi Y."/>
            <person name="Izuno A."/>
            <person name="Isagi Y."/>
            <person name="Lee S.L."/>
            <person name="Shimizu K.K."/>
        </authorList>
    </citation>
    <scope>NUCLEOTIDE SEQUENCE [LARGE SCALE GENOMIC DNA]</scope>
    <source>
        <strain evidence="2">214</strain>
    </source>
</reference>
<organism evidence="2 3">
    <name type="scientific">Rubroshorea leprosula</name>
    <dbReference type="NCBI Taxonomy" id="152421"/>
    <lineage>
        <taxon>Eukaryota</taxon>
        <taxon>Viridiplantae</taxon>
        <taxon>Streptophyta</taxon>
        <taxon>Embryophyta</taxon>
        <taxon>Tracheophyta</taxon>
        <taxon>Spermatophyta</taxon>
        <taxon>Magnoliopsida</taxon>
        <taxon>eudicotyledons</taxon>
        <taxon>Gunneridae</taxon>
        <taxon>Pentapetalae</taxon>
        <taxon>rosids</taxon>
        <taxon>malvids</taxon>
        <taxon>Malvales</taxon>
        <taxon>Dipterocarpaceae</taxon>
        <taxon>Rubroshorea</taxon>
    </lineage>
</organism>
<feature type="transmembrane region" description="Helical" evidence="1">
    <location>
        <begin position="132"/>
        <end position="151"/>
    </location>
</feature>
<dbReference type="AlphaFoldDB" id="A0AAV5MJC4"/>
<evidence type="ECO:0000313" key="3">
    <source>
        <dbReference type="Proteomes" id="UP001054252"/>
    </source>
</evidence>
<evidence type="ECO:0000313" key="2">
    <source>
        <dbReference type="EMBL" id="GKV49620.1"/>
    </source>
</evidence>
<comment type="caution">
    <text evidence="2">The sequence shown here is derived from an EMBL/GenBank/DDBJ whole genome shotgun (WGS) entry which is preliminary data.</text>
</comment>
<keyword evidence="3" id="KW-1185">Reference proteome</keyword>
<keyword evidence="1" id="KW-0472">Membrane</keyword>
<protein>
    <submittedName>
        <fullName evidence="2">Uncharacterized protein</fullName>
    </submittedName>
</protein>
<dbReference type="PANTHER" id="PTHR31549:SF191">
    <property type="entry name" value="DUF247 DOMAIN PROTEIN"/>
    <property type="match status" value="1"/>
</dbReference>
<accession>A0AAV5MJC4</accession>
<dbReference type="PANTHER" id="PTHR31549">
    <property type="entry name" value="PROTEIN, PUTATIVE (DUF247)-RELATED-RELATED"/>
    <property type="match status" value="1"/>
</dbReference>
<feature type="transmembrane region" description="Helical" evidence="1">
    <location>
        <begin position="450"/>
        <end position="470"/>
    </location>
</feature>
<sequence length="474" mass="54961">MASNGIDSPLTEQAIKFGKLKLLKEANTDSLPSNKPLIRKVPHKLGLRYRTEDCQRYFQPTSVVIGPLNHQRETKKHSRIQTGEDCKLKLAKMFIKECNGEEENFYKKVEEEIKSLKDCYYFKGQNWTDEELAFMFLVDGCALLLFIVLYVDDRWEEFRVTHGLVGIAEVDFFLLENQLPYQLLKILIDSSVEASKDDDLKRLFKEYITAFVDKSFLNLTAPHQHRIQVDHSQPHLSHEQQEEEEEDPVHLLDLLRTRLMGVKSKKKEWTNKSGWLRTEMKGKRSRYRSSIGNVKELKDHGIRFKAREKVDPFTEIEFDDRSCRPILRLAPIFLHNTTMPLLLNLMAYELCPDFKEDCKITSHLSVLDSLIDNSEDVKELRDAGVLHHGLGSDEAVAELFNKISSILVPSLKMHSELSRIHEYCSKKSHPRNLCARFVAKLTDTYFSSPWNFWVFLGALAALIMTGIQTYNSFK</sequence>
<dbReference type="EMBL" id="BPVZ01000308">
    <property type="protein sequence ID" value="GKV49620.1"/>
    <property type="molecule type" value="Genomic_DNA"/>
</dbReference>
<dbReference type="Pfam" id="PF03140">
    <property type="entry name" value="DUF247"/>
    <property type="match status" value="1"/>
</dbReference>
<keyword evidence="1" id="KW-0812">Transmembrane</keyword>
<gene>
    <name evidence="2" type="ORF">SLEP1_g56361</name>
</gene>
<dbReference type="InterPro" id="IPR004158">
    <property type="entry name" value="DUF247_pln"/>
</dbReference>
<evidence type="ECO:0000256" key="1">
    <source>
        <dbReference type="SAM" id="Phobius"/>
    </source>
</evidence>
<proteinExistence type="predicted"/>
<name>A0AAV5MJC4_9ROSI</name>
<dbReference type="Proteomes" id="UP001054252">
    <property type="component" value="Unassembled WGS sequence"/>
</dbReference>
<keyword evidence="1" id="KW-1133">Transmembrane helix</keyword>